<dbReference type="GO" id="GO:0016020">
    <property type="term" value="C:membrane"/>
    <property type="evidence" value="ECO:0007669"/>
    <property type="project" value="UniProtKB-SubCell"/>
</dbReference>
<organism evidence="5 6">
    <name type="scientific">Cylindrodendrum hubeiense</name>
    <dbReference type="NCBI Taxonomy" id="595255"/>
    <lineage>
        <taxon>Eukaryota</taxon>
        <taxon>Fungi</taxon>
        <taxon>Dikarya</taxon>
        <taxon>Ascomycota</taxon>
        <taxon>Pezizomycotina</taxon>
        <taxon>Sordariomycetes</taxon>
        <taxon>Hypocreomycetidae</taxon>
        <taxon>Hypocreales</taxon>
        <taxon>Nectriaceae</taxon>
        <taxon>Cylindrodendrum</taxon>
    </lineage>
</organism>
<dbReference type="Gene3D" id="1.20.1250.20">
    <property type="entry name" value="MFS general substrate transporter like domains"/>
    <property type="match status" value="2"/>
</dbReference>
<keyword evidence="2" id="KW-0325">Glycoprotein</keyword>
<reference evidence="5" key="1">
    <citation type="submission" date="2020-03" db="EMBL/GenBank/DDBJ databases">
        <title>Draft Genome Sequence of Cylindrodendrum hubeiense.</title>
        <authorList>
            <person name="Buettner E."/>
            <person name="Kellner H."/>
        </authorList>
    </citation>
    <scope>NUCLEOTIDE SEQUENCE</scope>
    <source>
        <strain evidence="5">IHI 201604</strain>
    </source>
</reference>
<gene>
    <name evidence="5" type="ORF">G7Z17_g2018</name>
</gene>
<comment type="caution">
    <text evidence="5">The sequence shown here is derived from an EMBL/GenBank/DDBJ whole genome shotgun (WGS) entry which is preliminary data.</text>
</comment>
<dbReference type="Proteomes" id="UP000722485">
    <property type="component" value="Unassembled WGS sequence"/>
</dbReference>
<name>A0A9P5HKM9_9HYPO</name>
<evidence type="ECO:0000313" key="5">
    <source>
        <dbReference type="EMBL" id="KAF7555728.1"/>
    </source>
</evidence>
<dbReference type="PROSITE" id="PS50850">
    <property type="entry name" value="MFS"/>
    <property type="match status" value="1"/>
</dbReference>
<sequence>MVPLVGDLAPAKRRATALAVVVSGLLIGVLAARLISGIVANYTNWRNVYWLACGIQFVLGLLLFFFLPDYPSTNPDGLNYFSALYSIPYMMATEPLLAQPCVGIFMLSAVFTSFWTTSTFLLTSSPHDYTSLQVGLFSLIGVATVVAIPFVGVLVDRFDPLLSALFAQIALFASTVMGTLTGTFTIAGPIVEGIGIDLGFQTAQVANRAAVFGINAKARNRLNTAYMGSAFAGQLSGTAIGNKLYSMGGWKTSGYCNSNQPPYYSSVVL</sequence>
<feature type="transmembrane region" description="Helical" evidence="3">
    <location>
        <begin position="134"/>
        <end position="155"/>
    </location>
</feature>
<dbReference type="InterPro" id="IPR020846">
    <property type="entry name" value="MFS_dom"/>
</dbReference>
<protein>
    <recommendedName>
        <fullName evidence="4">Major facilitator superfamily (MFS) profile domain-containing protein</fullName>
    </recommendedName>
</protein>
<dbReference type="SUPFAM" id="SSF103473">
    <property type="entry name" value="MFS general substrate transporter"/>
    <property type="match status" value="1"/>
</dbReference>
<dbReference type="Pfam" id="PF07690">
    <property type="entry name" value="MFS_1"/>
    <property type="match status" value="1"/>
</dbReference>
<dbReference type="InterPro" id="IPR011701">
    <property type="entry name" value="MFS"/>
</dbReference>
<evidence type="ECO:0000313" key="6">
    <source>
        <dbReference type="Proteomes" id="UP000722485"/>
    </source>
</evidence>
<evidence type="ECO:0000256" key="1">
    <source>
        <dbReference type="ARBA" id="ARBA00004141"/>
    </source>
</evidence>
<feature type="domain" description="Major facilitator superfamily (MFS) profile" evidence="4">
    <location>
        <begin position="1"/>
        <end position="269"/>
    </location>
</feature>
<accession>A0A9P5HKM9</accession>
<comment type="subcellular location">
    <subcellularLocation>
        <location evidence="1">Membrane</location>
        <topology evidence="1">Multi-pass membrane protein</topology>
    </subcellularLocation>
</comment>
<dbReference type="GO" id="GO:0022857">
    <property type="term" value="F:transmembrane transporter activity"/>
    <property type="evidence" value="ECO:0007669"/>
    <property type="project" value="InterPro"/>
</dbReference>
<evidence type="ECO:0000259" key="4">
    <source>
        <dbReference type="PROSITE" id="PS50850"/>
    </source>
</evidence>
<dbReference type="AlphaFoldDB" id="A0A9P5HKM9"/>
<feature type="transmembrane region" description="Helical" evidence="3">
    <location>
        <begin position="48"/>
        <end position="67"/>
    </location>
</feature>
<evidence type="ECO:0000256" key="2">
    <source>
        <dbReference type="ARBA" id="ARBA00023180"/>
    </source>
</evidence>
<feature type="transmembrane region" description="Helical" evidence="3">
    <location>
        <begin position="161"/>
        <end position="180"/>
    </location>
</feature>
<keyword evidence="3" id="KW-0812">Transmembrane</keyword>
<dbReference type="PANTHER" id="PTHR42910:SF1">
    <property type="entry name" value="MAJOR FACILITATOR SUPERFAMILY (MFS) PROFILE DOMAIN-CONTAINING PROTEIN"/>
    <property type="match status" value="1"/>
</dbReference>
<evidence type="ECO:0000256" key="3">
    <source>
        <dbReference type="SAM" id="Phobius"/>
    </source>
</evidence>
<feature type="transmembrane region" description="Helical" evidence="3">
    <location>
        <begin position="97"/>
        <end position="122"/>
    </location>
</feature>
<dbReference type="InterPro" id="IPR036259">
    <property type="entry name" value="MFS_trans_sf"/>
</dbReference>
<dbReference type="EMBL" id="JAANBB010000018">
    <property type="protein sequence ID" value="KAF7555728.1"/>
    <property type="molecule type" value="Genomic_DNA"/>
</dbReference>
<keyword evidence="3" id="KW-0472">Membrane</keyword>
<keyword evidence="3" id="KW-1133">Transmembrane helix</keyword>
<dbReference type="PANTHER" id="PTHR42910">
    <property type="entry name" value="TRANSPORTER SCO4007-RELATED"/>
    <property type="match status" value="1"/>
</dbReference>
<feature type="transmembrane region" description="Helical" evidence="3">
    <location>
        <begin position="15"/>
        <end position="36"/>
    </location>
</feature>
<proteinExistence type="predicted"/>
<dbReference type="OrthoDB" id="2105912at2759"/>
<keyword evidence="6" id="KW-1185">Reference proteome</keyword>